<feature type="transmembrane region" description="Helical" evidence="1">
    <location>
        <begin position="6"/>
        <end position="27"/>
    </location>
</feature>
<dbReference type="EMBL" id="LTAY01000023">
    <property type="protein sequence ID" value="OPX49538.1"/>
    <property type="molecule type" value="Genomic_DNA"/>
</dbReference>
<feature type="transmembrane region" description="Helical" evidence="1">
    <location>
        <begin position="237"/>
        <end position="270"/>
    </location>
</feature>
<evidence type="ECO:0000313" key="2">
    <source>
        <dbReference type="EMBL" id="OPX49538.1"/>
    </source>
</evidence>
<evidence type="ECO:0000256" key="1">
    <source>
        <dbReference type="SAM" id="Phobius"/>
    </source>
</evidence>
<evidence type="ECO:0000313" key="3">
    <source>
        <dbReference type="Proteomes" id="UP000191448"/>
    </source>
</evidence>
<organism evidence="2 3">
    <name type="scientific">Clostridium thermobutyricum DSM 4928</name>
    <dbReference type="NCBI Taxonomy" id="1121339"/>
    <lineage>
        <taxon>Bacteria</taxon>
        <taxon>Bacillati</taxon>
        <taxon>Bacillota</taxon>
        <taxon>Clostridia</taxon>
        <taxon>Eubacteriales</taxon>
        <taxon>Clostridiaceae</taxon>
        <taxon>Clostridium</taxon>
    </lineage>
</organism>
<feature type="transmembrane region" description="Helical" evidence="1">
    <location>
        <begin position="212"/>
        <end position="231"/>
    </location>
</feature>
<reference evidence="2 3" key="1">
    <citation type="submission" date="2016-02" db="EMBL/GenBank/DDBJ databases">
        <title>Genome sequence of Clostridium thermobutyricum DSM 4928.</title>
        <authorList>
            <person name="Poehlein A."/>
            <person name="Daniel R."/>
        </authorList>
    </citation>
    <scope>NUCLEOTIDE SEQUENCE [LARGE SCALE GENOMIC DNA]</scope>
    <source>
        <strain evidence="2 3">DSM 4928</strain>
    </source>
</reference>
<dbReference type="Proteomes" id="UP000191448">
    <property type="component" value="Unassembled WGS sequence"/>
</dbReference>
<proteinExistence type="predicted"/>
<protein>
    <submittedName>
        <fullName evidence="2">Uncharacterized protein</fullName>
    </submittedName>
</protein>
<keyword evidence="1" id="KW-0812">Transmembrane</keyword>
<sequence>MIIEILKLSIVFTIGITLILIVFGLIIGQIERKSNNLIYRTFGRYGIILTGIIGTTVHEFSHYIMCKIFLHRVVEVKWFSLKLNIGGELGHVKHTFNPKNIYQRIGNFFIGVAPILIGTLIIIVILRLLLPNTYFNITNNIAIKEISGSISNLNFIGFFKELGHEFFTIIKFLFSIENLSSFKFWIFIIISFSISNHMSLSKADINNSLDGIGFLFLLSLFISIVLVLLKINFYSILIYVITFNCLLISFLSVGLLFSIISLILSSIIGFKSYL</sequence>
<keyword evidence="1" id="KW-0472">Membrane</keyword>
<name>A0A1V4SXW0_9CLOT</name>
<dbReference type="RefSeq" id="WP_080021972.1">
    <property type="nucleotide sequence ID" value="NZ_LTAY01000023.1"/>
</dbReference>
<dbReference type="AlphaFoldDB" id="A0A1V4SXW0"/>
<dbReference type="OrthoDB" id="258743at2"/>
<feature type="transmembrane region" description="Helical" evidence="1">
    <location>
        <begin position="182"/>
        <end position="200"/>
    </location>
</feature>
<accession>A0A1V4SXW0</accession>
<keyword evidence="1" id="KW-1133">Transmembrane helix</keyword>
<comment type="caution">
    <text evidence="2">The sequence shown here is derived from an EMBL/GenBank/DDBJ whole genome shotgun (WGS) entry which is preliminary data.</text>
</comment>
<gene>
    <name evidence="2" type="ORF">CLTHE_06350</name>
</gene>
<feature type="transmembrane region" description="Helical" evidence="1">
    <location>
        <begin position="108"/>
        <end position="130"/>
    </location>
</feature>